<evidence type="ECO:0000259" key="6">
    <source>
        <dbReference type="PROSITE" id="PS51352"/>
    </source>
</evidence>
<dbReference type="GO" id="GO:0016491">
    <property type="term" value="F:oxidoreductase activity"/>
    <property type="evidence" value="ECO:0007669"/>
    <property type="project" value="UniProtKB-KW"/>
</dbReference>
<dbReference type="InterPro" id="IPR036249">
    <property type="entry name" value="Thioredoxin-like_sf"/>
</dbReference>
<feature type="domain" description="Thioredoxin" evidence="6">
    <location>
        <begin position="67"/>
        <end position="240"/>
    </location>
</feature>
<dbReference type="PANTHER" id="PTHR13887">
    <property type="entry name" value="GLUTATHIONE S-TRANSFERASE KAPPA"/>
    <property type="match status" value="1"/>
</dbReference>
<organism evidence="7 8">
    <name type="scientific">Pegethrix bostrychoides GSE-TBD4-15B</name>
    <dbReference type="NCBI Taxonomy" id="2839662"/>
    <lineage>
        <taxon>Bacteria</taxon>
        <taxon>Bacillati</taxon>
        <taxon>Cyanobacteriota</taxon>
        <taxon>Cyanophyceae</taxon>
        <taxon>Oculatellales</taxon>
        <taxon>Oculatellaceae</taxon>
        <taxon>Pegethrix</taxon>
    </lineage>
</organism>
<evidence type="ECO:0000313" key="8">
    <source>
        <dbReference type="Proteomes" id="UP000707356"/>
    </source>
</evidence>
<dbReference type="Pfam" id="PF13462">
    <property type="entry name" value="Thioredoxin_4"/>
    <property type="match status" value="1"/>
</dbReference>
<reference evidence="7" key="2">
    <citation type="journal article" date="2022" name="Microbiol. Resour. Announc.">
        <title>Metagenome Sequencing to Explore Phylogenomics of Terrestrial Cyanobacteria.</title>
        <authorList>
            <person name="Ward R.D."/>
            <person name="Stajich J.E."/>
            <person name="Johansen J.R."/>
            <person name="Huntemann M."/>
            <person name="Clum A."/>
            <person name="Foster B."/>
            <person name="Foster B."/>
            <person name="Roux S."/>
            <person name="Palaniappan K."/>
            <person name="Varghese N."/>
            <person name="Mukherjee S."/>
            <person name="Reddy T.B.K."/>
            <person name="Daum C."/>
            <person name="Copeland A."/>
            <person name="Chen I.A."/>
            <person name="Ivanova N.N."/>
            <person name="Kyrpides N.C."/>
            <person name="Shapiro N."/>
            <person name="Eloe-Fadrosh E.A."/>
            <person name="Pietrasiak N."/>
        </authorList>
    </citation>
    <scope>NUCLEOTIDE SEQUENCE</scope>
    <source>
        <strain evidence="7">GSE-TBD4-15B</strain>
    </source>
</reference>
<dbReference type="InterPro" id="IPR012336">
    <property type="entry name" value="Thioredoxin-like_fold"/>
</dbReference>
<evidence type="ECO:0000256" key="3">
    <source>
        <dbReference type="ARBA" id="ARBA00023002"/>
    </source>
</evidence>
<comment type="caution">
    <text evidence="7">The sequence shown here is derived from an EMBL/GenBank/DDBJ whole genome shotgun (WGS) entry which is preliminary data.</text>
</comment>
<dbReference type="SUPFAM" id="SSF52833">
    <property type="entry name" value="Thioredoxin-like"/>
    <property type="match status" value="1"/>
</dbReference>
<dbReference type="Gene3D" id="3.40.30.10">
    <property type="entry name" value="Glutaredoxin"/>
    <property type="match status" value="1"/>
</dbReference>
<keyword evidence="5" id="KW-0676">Redox-active center</keyword>
<sequence length="241" mass="26637">MLLVCLTPLPAEAVSVSPKLEEQVLQVLRQHPEAILESVQLYQQQQQAIVQEARQQFLYQMQSDPEALIGQSPTSGSALTNSKGEPKILLVEFADFQCSFCAQAQPAVKQFINKHPDQVMLVYKNFPITAIHPEAMPAAKAAWAANQQGKFLDYYEALYKRQGELGEALYVSQAEALGLDMEQFERDRNSTAAAESIAADTQLATSLQIEGTPFFALKDRTFSGAVQLTELEQAFALVQPT</sequence>
<dbReference type="EMBL" id="JAHHHV010000008">
    <property type="protein sequence ID" value="MBW4464215.1"/>
    <property type="molecule type" value="Genomic_DNA"/>
</dbReference>
<gene>
    <name evidence="7" type="ORF">KME07_02090</name>
</gene>
<dbReference type="InterPro" id="IPR013766">
    <property type="entry name" value="Thioredoxin_domain"/>
</dbReference>
<dbReference type="PANTHER" id="PTHR13887:SF14">
    <property type="entry name" value="DISULFIDE BOND FORMATION PROTEIN D"/>
    <property type="match status" value="1"/>
</dbReference>
<proteinExistence type="inferred from homology"/>
<protein>
    <submittedName>
        <fullName evidence="7">DsbA family protein</fullName>
    </submittedName>
</protein>
<keyword evidence="4" id="KW-1015">Disulfide bond</keyword>
<evidence type="ECO:0000313" key="7">
    <source>
        <dbReference type="EMBL" id="MBW4464215.1"/>
    </source>
</evidence>
<dbReference type="AlphaFoldDB" id="A0A951P823"/>
<evidence type="ECO:0000256" key="2">
    <source>
        <dbReference type="ARBA" id="ARBA00022729"/>
    </source>
</evidence>
<name>A0A951P823_9CYAN</name>
<dbReference type="PROSITE" id="PS51352">
    <property type="entry name" value="THIOREDOXIN_2"/>
    <property type="match status" value="1"/>
</dbReference>
<evidence type="ECO:0000256" key="1">
    <source>
        <dbReference type="ARBA" id="ARBA00005791"/>
    </source>
</evidence>
<keyword evidence="2" id="KW-0732">Signal</keyword>
<keyword evidence="3" id="KW-0560">Oxidoreductase</keyword>
<dbReference type="Proteomes" id="UP000707356">
    <property type="component" value="Unassembled WGS sequence"/>
</dbReference>
<evidence type="ECO:0000256" key="5">
    <source>
        <dbReference type="ARBA" id="ARBA00023284"/>
    </source>
</evidence>
<reference evidence="7" key="1">
    <citation type="submission" date="2021-05" db="EMBL/GenBank/DDBJ databases">
        <authorList>
            <person name="Pietrasiak N."/>
            <person name="Ward R."/>
            <person name="Stajich J.E."/>
            <person name="Kurbessoian T."/>
        </authorList>
    </citation>
    <scope>NUCLEOTIDE SEQUENCE</scope>
    <source>
        <strain evidence="7">GSE-TBD4-15B</strain>
    </source>
</reference>
<comment type="similarity">
    <text evidence="1">Belongs to the thioredoxin family. DsbA subfamily.</text>
</comment>
<accession>A0A951P823</accession>
<evidence type="ECO:0000256" key="4">
    <source>
        <dbReference type="ARBA" id="ARBA00023157"/>
    </source>
</evidence>